<evidence type="ECO:0000313" key="2">
    <source>
        <dbReference type="EMBL" id="ESL08671.1"/>
    </source>
</evidence>
<protein>
    <recommendedName>
        <fullName evidence="4">Major facilitator superfamily (MFS) profile domain-containing protein</fullName>
    </recommendedName>
</protein>
<feature type="transmembrane region" description="Helical" evidence="1">
    <location>
        <begin position="459"/>
        <end position="482"/>
    </location>
</feature>
<dbReference type="GO" id="GO:0022857">
    <property type="term" value="F:transmembrane transporter activity"/>
    <property type="evidence" value="ECO:0007669"/>
    <property type="project" value="InterPro"/>
</dbReference>
<name>A0A061J3J2_TRYRA</name>
<gene>
    <name evidence="2" type="ORF">TRSC58_03623</name>
</gene>
<comment type="caution">
    <text evidence="2">The sequence shown here is derived from an EMBL/GenBank/DDBJ whole genome shotgun (WGS) entry which is preliminary data.</text>
</comment>
<feature type="transmembrane region" description="Helical" evidence="1">
    <location>
        <begin position="331"/>
        <end position="357"/>
    </location>
</feature>
<keyword evidence="3" id="KW-1185">Reference proteome</keyword>
<dbReference type="PANTHER" id="PTHR23525">
    <property type="entry name" value="TRANSPORTER, PUTATIVE-RELATED"/>
    <property type="match status" value="1"/>
</dbReference>
<dbReference type="VEuPathDB" id="TriTrypDB:TRSC58_03623"/>
<feature type="transmembrane region" description="Helical" evidence="1">
    <location>
        <begin position="87"/>
        <end position="112"/>
    </location>
</feature>
<organism evidence="2 3">
    <name type="scientific">Trypanosoma rangeli SC58</name>
    <dbReference type="NCBI Taxonomy" id="429131"/>
    <lineage>
        <taxon>Eukaryota</taxon>
        <taxon>Discoba</taxon>
        <taxon>Euglenozoa</taxon>
        <taxon>Kinetoplastea</taxon>
        <taxon>Metakinetoplastina</taxon>
        <taxon>Trypanosomatida</taxon>
        <taxon>Trypanosomatidae</taxon>
        <taxon>Trypanosoma</taxon>
        <taxon>Herpetosoma</taxon>
    </lineage>
</organism>
<dbReference type="SUPFAM" id="SSF103473">
    <property type="entry name" value="MFS general substrate transporter"/>
    <property type="match status" value="1"/>
</dbReference>
<dbReference type="PANTHER" id="PTHR23525:SF1">
    <property type="entry name" value="NODULIN-LIKE DOMAIN-CONTAINING PROTEIN"/>
    <property type="match status" value="1"/>
</dbReference>
<keyword evidence="1" id="KW-0812">Transmembrane</keyword>
<keyword evidence="1" id="KW-1133">Transmembrane helix</keyword>
<accession>A0A061J3J2</accession>
<dbReference type="Proteomes" id="UP000031737">
    <property type="component" value="Unassembled WGS sequence"/>
</dbReference>
<dbReference type="Pfam" id="PF07690">
    <property type="entry name" value="MFS_1"/>
    <property type="match status" value="2"/>
</dbReference>
<dbReference type="AlphaFoldDB" id="A0A061J3J2"/>
<sequence length="548" mass="60080">MIRVSLSELWAYLDTPWGIIIFYVFMNSLAGSIWMNAWTPFIYQKFGNSNFYVGLMSALSGTMQMAFAILGGHLADKVIGPSRTLILAVRFGVFSLLFNVVSVWIGNLYMLVGAQILYGVHMGFNVTSVESVFAQCTKRCERDNVYGVKFSFESSGPIGGLVLSLILFASFGNTWRVDVLRWVIITGLLVHVVLMQVFLASFRPLPSHFDGSVDQSHAVGTEQAGLSRQNKQEEDRSPHIEEEIAVCATGETLVSPVSPTPEVKKQGSETHFPLTSVQECDVKATEEKRGFKQFCVIPVEKYPYVIVLGDLVVILGSGMTTQYFSLFMMNIYFISPVGLSVLGLTISVFISVLAIANARLGSSIGRARALLLPRLLGSFILLYMALARQTTAGPKWLMCIAYVLRAAVMNSTAALSRALIMDFVSEERRGMWSAVESIQSASWSGTALVGGYIADRLGYGAAFIVTFFFHITSCIIIAPCTVKNDTVLVSRDAEEGAVQGAEEMLRVSKTPESDPMVLRADNVVVHGTTPEEEEHVVVALTREGKQES</sequence>
<dbReference type="EMBL" id="AUPL01003623">
    <property type="protein sequence ID" value="ESL08671.1"/>
    <property type="molecule type" value="Genomic_DNA"/>
</dbReference>
<dbReference type="InterPro" id="IPR011701">
    <property type="entry name" value="MFS"/>
</dbReference>
<feature type="transmembrane region" description="Helical" evidence="1">
    <location>
        <begin position="182"/>
        <end position="202"/>
    </location>
</feature>
<feature type="transmembrane region" description="Helical" evidence="1">
    <location>
        <begin position="302"/>
        <end position="325"/>
    </location>
</feature>
<proteinExistence type="predicted"/>
<dbReference type="OrthoDB" id="541403at2759"/>
<feature type="transmembrane region" description="Helical" evidence="1">
    <location>
        <begin position="369"/>
        <end position="388"/>
    </location>
</feature>
<keyword evidence="1" id="KW-0472">Membrane</keyword>
<feature type="transmembrane region" description="Helical" evidence="1">
    <location>
        <begin position="400"/>
        <end position="420"/>
    </location>
</feature>
<feature type="transmembrane region" description="Helical" evidence="1">
    <location>
        <begin position="158"/>
        <end position="176"/>
    </location>
</feature>
<dbReference type="InterPro" id="IPR036259">
    <property type="entry name" value="MFS_trans_sf"/>
</dbReference>
<feature type="transmembrane region" description="Helical" evidence="1">
    <location>
        <begin position="51"/>
        <end position="75"/>
    </location>
</feature>
<dbReference type="Gene3D" id="1.20.1250.20">
    <property type="entry name" value="MFS general substrate transporter like domains"/>
    <property type="match status" value="2"/>
</dbReference>
<evidence type="ECO:0000313" key="3">
    <source>
        <dbReference type="Proteomes" id="UP000031737"/>
    </source>
</evidence>
<evidence type="ECO:0008006" key="4">
    <source>
        <dbReference type="Google" id="ProtNLM"/>
    </source>
</evidence>
<feature type="transmembrane region" description="Helical" evidence="1">
    <location>
        <begin position="20"/>
        <end position="39"/>
    </location>
</feature>
<evidence type="ECO:0000256" key="1">
    <source>
        <dbReference type="SAM" id="Phobius"/>
    </source>
</evidence>
<reference evidence="2 3" key="1">
    <citation type="submission" date="2013-07" db="EMBL/GenBank/DDBJ databases">
        <authorList>
            <person name="Stoco P.H."/>
            <person name="Wagner G."/>
            <person name="Gerber A."/>
            <person name="Zaha A."/>
            <person name="Thompson C."/>
            <person name="Bartholomeu D.C."/>
            <person name="Luckemeyer D.D."/>
            <person name="Bahia D."/>
            <person name="Loreto E."/>
            <person name="Prestes E.B."/>
            <person name="Lima F.M."/>
            <person name="Rodrigues-Luiz G."/>
            <person name="Vallejo G.A."/>
            <person name="Filho J.F."/>
            <person name="Monteiro K.M."/>
            <person name="Tyler K.M."/>
            <person name="de Almeida L.G."/>
            <person name="Ortiz M.F."/>
            <person name="Siervo M.A."/>
            <person name="de Moraes M.H."/>
            <person name="Cunha O.L."/>
            <person name="Mendonca-Neto R."/>
            <person name="Silva R."/>
            <person name="Teixeira S.M."/>
            <person name="Murta S.M."/>
            <person name="Sincero T.C."/>
            <person name="Mendes T.A."/>
            <person name="Urmenyi T.P."/>
            <person name="Silva V.G."/>
            <person name="da Rocha W.D."/>
            <person name="Andersson B."/>
            <person name="Romanha A.J."/>
            <person name="Steindel M."/>
            <person name="de Vasconcelos A.T."/>
            <person name="Grisard E.C."/>
        </authorList>
    </citation>
    <scope>NUCLEOTIDE SEQUENCE [LARGE SCALE GENOMIC DNA]</scope>
    <source>
        <strain evidence="2 3">SC58</strain>
    </source>
</reference>